<dbReference type="Gene3D" id="3.40.109.10">
    <property type="entry name" value="NADH Oxidase"/>
    <property type="match status" value="1"/>
</dbReference>
<dbReference type="Proteomes" id="UP001165366">
    <property type="component" value="Unassembled WGS sequence"/>
</dbReference>
<comment type="caution">
    <text evidence="4">The sequence shown here is derived from an EMBL/GenBank/DDBJ whole genome shotgun (WGS) entry which is preliminary data.</text>
</comment>
<reference evidence="4" key="1">
    <citation type="submission" date="2022-01" db="EMBL/GenBank/DDBJ databases">
        <authorList>
            <person name="Wang Y."/>
        </authorList>
    </citation>
    <scope>NUCLEOTIDE SEQUENCE</scope>
    <source>
        <strain evidence="4">WB101</strain>
    </source>
</reference>
<dbReference type="SUPFAM" id="SSF55469">
    <property type="entry name" value="FMN-dependent nitroreductase-like"/>
    <property type="match status" value="1"/>
</dbReference>
<sequence length="349" mass="40578">MKSFLRRVLNKIDRTIVLFASKSKILSNLYYNFVSKSFMREHQAVLAGKAKYLSELKNSKLNYYMLIRNTHRIEKGLLMKPRKDTFAKGYIEETLDGFINLVHTDSVDKKSGQVKWFCDVLTEYFRILAGTDDYIDSLHEKFKHAKLNGEFNFGNSESDYIPYTRDIASDDQCSYEQFFDLCKQRRSVRWFENRKVPRELVDKAIHAAAYSPSACNRQPFEYRVIDDDALLEKVVELPMGSTGYAHNIPMMIVCVGNLDAYFSERDRHLIYIDGSLANMSLMFALETLGLSSCPINWPDIEEKEVKIEKLLKLKPYQRPIMCLAVGYPDRSGKVAYSSKKDLDMLRRYN</sequence>
<proteinExistence type="inferred from homology"/>
<keyword evidence="5" id="KW-1185">Reference proteome</keyword>
<dbReference type="RefSeq" id="WP_237856251.1">
    <property type="nucleotide sequence ID" value="NZ_JAKLWS010000043.1"/>
</dbReference>
<reference evidence="4" key="2">
    <citation type="submission" date="2024-05" db="EMBL/GenBank/DDBJ databases">
        <title>Rhodohalobacter halophilus gen. nov., sp. nov., a moderately halophilic member of the family Balneolaceae.</title>
        <authorList>
            <person name="Xia J."/>
        </authorList>
    </citation>
    <scope>NUCLEOTIDE SEQUENCE</scope>
    <source>
        <strain evidence="4">WB101</strain>
    </source>
</reference>
<gene>
    <name evidence="4" type="ORF">L6773_19535</name>
</gene>
<evidence type="ECO:0000256" key="2">
    <source>
        <dbReference type="ARBA" id="ARBA00023002"/>
    </source>
</evidence>
<comment type="similarity">
    <text evidence="1">Belongs to the nitroreductase family.</text>
</comment>
<dbReference type="CDD" id="cd02062">
    <property type="entry name" value="Nitro_FMN_reductase"/>
    <property type="match status" value="1"/>
</dbReference>
<evidence type="ECO:0000259" key="3">
    <source>
        <dbReference type="Pfam" id="PF00881"/>
    </source>
</evidence>
<dbReference type="InterPro" id="IPR000415">
    <property type="entry name" value="Nitroreductase-like"/>
</dbReference>
<name>A0ABS9KIW7_9BACT</name>
<protein>
    <submittedName>
        <fullName evidence="4">Nitroreductase family protein</fullName>
    </submittedName>
</protein>
<evidence type="ECO:0000313" key="5">
    <source>
        <dbReference type="Proteomes" id="UP001165366"/>
    </source>
</evidence>
<dbReference type="EMBL" id="JAKLWS010000043">
    <property type="protein sequence ID" value="MCG2590774.1"/>
    <property type="molecule type" value="Genomic_DNA"/>
</dbReference>
<dbReference type="InterPro" id="IPR029479">
    <property type="entry name" value="Nitroreductase"/>
</dbReference>
<dbReference type="Pfam" id="PF00881">
    <property type="entry name" value="Nitroreductase"/>
    <property type="match status" value="2"/>
</dbReference>
<feature type="domain" description="Nitroreductase" evidence="3">
    <location>
        <begin position="183"/>
        <end position="237"/>
    </location>
</feature>
<dbReference type="PANTHER" id="PTHR43673:SF10">
    <property type="entry name" value="NADH DEHYDROGENASE_NAD(P)H NITROREDUCTASE XCC3605-RELATED"/>
    <property type="match status" value="1"/>
</dbReference>
<organism evidence="4 5">
    <name type="scientific">Rhodohalobacter sulfatireducens</name>
    <dbReference type="NCBI Taxonomy" id="2911366"/>
    <lineage>
        <taxon>Bacteria</taxon>
        <taxon>Pseudomonadati</taxon>
        <taxon>Balneolota</taxon>
        <taxon>Balneolia</taxon>
        <taxon>Balneolales</taxon>
        <taxon>Balneolaceae</taxon>
        <taxon>Rhodohalobacter</taxon>
    </lineage>
</organism>
<feature type="domain" description="Nitroreductase" evidence="3">
    <location>
        <begin position="247"/>
        <end position="327"/>
    </location>
</feature>
<evidence type="ECO:0000256" key="1">
    <source>
        <dbReference type="ARBA" id="ARBA00007118"/>
    </source>
</evidence>
<accession>A0ABS9KIW7</accession>
<evidence type="ECO:0000313" key="4">
    <source>
        <dbReference type="EMBL" id="MCG2590774.1"/>
    </source>
</evidence>
<keyword evidence="2" id="KW-0560">Oxidoreductase</keyword>
<dbReference type="PANTHER" id="PTHR43673">
    <property type="entry name" value="NAD(P)H NITROREDUCTASE YDGI-RELATED"/>
    <property type="match status" value="1"/>
</dbReference>